<dbReference type="InterPro" id="IPR029044">
    <property type="entry name" value="Nucleotide-diphossugar_trans"/>
</dbReference>
<dbReference type="PANTHER" id="PTHR21485:SF6">
    <property type="entry name" value="N-ACYLNEURAMINATE CYTIDYLYLTRANSFERASE-RELATED"/>
    <property type="match status" value="1"/>
</dbReference>
<dbReference type="PANTHER" id="PTHR21485">
    <property type="entry name" value="HAD SUPERFAMILY MEMBERS CMAS AND KDSC"/>
    <property type="match status" value="1"/>
</dbReference>
<dbReference type="InterPro" id="IPR050793">
    <property type="entry name" value="CMP-NeuNAc_synthase"/>
</dbReference>
<sequence>MNSNKNIVAIIPARGGSKGVPKKNIHLLGGFPLVAYSIVAAQLAKSVERVIVSTDSEEIAEVAKKFGAEVPFLRPSEFASDKSPDAHYLLHALEWFEKNEGGYPSHFVNLRPTTPLRDPKHIDEAVELIKNNKEATSMRSGHEIRESPYKLFGMKDGFFVGLFPSDPRPEYYDLPRQSFPPVYQPDGYVDVIVTEWIKNNESIHGPRILAYASPDTGEVDRLEDFKFIEYTLEKEPWEIYKYLKENF</sequence>
<gene>
    <name evidence="1" type="ORF">A2569_00975</name>
</gene>
<organism evidence="1 2">
    <name type="scientific">Candidatus Vogelbacteria bacterium RIFOXYD1_FULL_51_18</name>
    <dbReference type="NCBI Taxonomy" id="1802440"/>
    <lineage>
        <taxon>Bacteria</taxon>
        <taxon>Candidatus Vogeliibacteriota</taxon>
    </lineage>
</organism>
<accession>A0A1G2QJQ0</accession>
<evidence type="ECO:0000313" key="2">
    <source>
        <dbReference type="Proteomes" id="UP000177090"/>
    </source>
</evidence>
<reference evidence="1 2" key="1">
    <citation type="journal article" date="2016" name="Nat. Commun.">
        <title>Thousands of microbial genomes shed light on interconnected biogeochemical processes in an aquifer system.</title>
        <authorList>
            <person name="Anantharaman K."/>
            <person name="Brown C.T."/>
            <person name="Hug L.A."/>
            <person name="Sharon I."/>
            <person name="Castelle C.J."/>
            <person name="Probst A.J."/>
            <person name="Thomas B.C."/>
            <person name="Singh A."/>
            <person name="Wilkins M.J."/>
            <person name="Karaoz U."/>
            <person name="Brodie E.L."/>
            <person name="Williams K.H."/>
            <person name="Hubbard S.S."/>
            <person name="Banfield J.F."/>
        </authorList>
    </citation>
    <scope>NUCLEOTIDE SEQUENCE [LARGE SCALE GENOMIC DNA]</scope>
</reference>
<keyword evidence="1" id="KW-0808">Transferase</keyword>
<protein>
    <submittedName>
        <fullName evidence="1">Cytidylyltransferase</fullName>
    </submittedName>
</protein>
<dbReference type="CDD" id="cd02513">
    <property type="entry name" value="CMP-NeuAc_Synthase"/>
    <property type="match status" value="1"/>
</dbReference>
<evidence type="ECO:0000313" key="1">
    <source>
        <dbReference type="EMBL" id="OHA60633.1"/>
    </source>
</evidence>
<name>A0A1G2QJQ0_9BACT</name>
<proteinExistence type="predicted"/>
<dbReference type="Pfam" id="PF02348">
    <property type="entry name" value="CTP_transf_3"/>
    <property type="match status" value="1"/>
</dbReference>
<keyword evidence="1" id="KW-0548">Nucleotidyltransferase</keyword>
<dbReference type="AlphaFoldDB" id="A0A1G2QJQ0"/>
<dbReference type="EMBL" id="MHTL01000011">
    <property type="protein sequence ID" value="OHA60633.1"/>
    <property type="molecule type" value="Genomic_DNA"/>
</dbReference>
<dbReference type="GO" id="GO:0008781">
    <property type="term" value="F:N-acylneuraminate cytidylyltransferase activity"/>
    <property type="evidence" value="ECO:0007669"/>
    <property type="project" value="TreeGrafter"/>
</dbReference>
<dbReference type="Proteomes" id="UP000177090">
    <property type="component" value="Unassembled WGS sequence"/>
</dbReference>
<dbReference type="InterPro" id="IPR003329">
    <property type="entry name" value="Cytidylyl_trans"/>
</dbReference>
<dbReference type="STRING" id="1802440.A2569_00975"/>
<dbReference type="SUPFAM" id="SSF53448">
    <property type="entry name" value="Nucleotide-diphospho-sugar transferases"/>
    <property type="match status" value="1"/>
</dbReference>
<dbReference type="Gene3D" id="3.90.550.10">
    <property type="entry name" value="Spore Coat Polysaccharide Biosynthesis Protein SpsA, Chain A"/>
    <property type="match status" value="1"/>
</dbReference>
<comment type="caution">
    <text evidence="1">The sequence shown here is derived from an EMBL/GenBank/DDBJ whole genome shotgun (WGS) entry which is preliminary data.</text>
</comment>